<reference evidence="2" key="1">
    <citation type="book" date="2014" name="THE 24TH EUROPEAN CONGRESS OF CLINICAL MICROBIOLOGY AND INFECTIOUS DISEASES" publisher="ECCMID 2014" city="Barcelona, Spain">
        <title>Identification of resistance genes in three multidrug-resistant Bacteroides fragilis isolates by whole genome sequencing.</title>
        <editorList>
            <person name="Unknown"/>
            <person name="A."/>
        </editorList>
        <authorList>
            <person name="Sydenham T.V."/>
            <person name="Hasman H."/>
            <person name="Wang M."/>
            <person name="Soki J."/>
            <person name="Nagy E."/>
            <person name="Justesen U.S."/>
        </authorList>
    </citation>
    <scope>NUCLEOTIDE SEQUENCE</scope>
    <source>
        <strain evidence="2">DCMOUH0018B</strain>
    </source>
</reference>
<feature type="region of interest" description="Disordered" evidence="1">
    <location>
        <begin position="1"/>
        <end position="43"/>
    </location>
</feature>
<reference evidence="2" key="2">
    <citation type="submission" date="2014-07" db="EMBL/GenBank/DDBJ databases">
        <title>Genetics and epidemiology of antimicrobial resistance in B. fragilis group.</title>
        <authorList>
            <person name="Sydenham T.V."/>
            <person name="Hasman H."/>
            <person name="Kemp M."/>
            <person name="Justesen U.S."/>
        </authorList>
    </citation>
    <scope>NUCLEOTIDE SEQUENCE [LARGE SCALE GENOMIC DNA]</scope>
    <source>
        <strain evidence="2">DCMOUH0018B</strain>
    </source>
</reference>
<accession>A0A0I9UJU2</accession>
<reference evidence="3" key="3">
    <citation type="submission" date="2022-12" db="EMBL/GenBank/DDBJ databases">
        <title>Development of a Multilocus Sequence Typing Scheme for Bacteroides fragilis Based on Whole Genome Sequencing Data and Clinical Application.</title>
        <authorList>
            <person name="Nielsen F.D."/>
            <person name="Justesen U.S."/>
        </authorList>
    </citation>
    <scope>NUCLEOTIDE SEQUENCE</scope>
    <source>
        <strain evidence="3">BF_BC_ODE_DK_2015_2</strain>
    </source>
</reference>
<dbReference type="Proteomes" id="UP001075704">
    <property type="component" value="Unassembled WGS sequence"/>
</dbReference>
<sequence>MQARQRENEEKARKPPGIERNTQPDSAARRGPKGHLRFGKAAGQIREPVSGAVLDDRMTLYLRMGKSHRQGSAAGSDKNENK</sequence>
<feature type="compositionally biased region" description="Basic and acidic residues" evidence="1">
    <location>
        <begin position="1"/>
        <end position="17"/>
    </location>
</feature>
<organism evidence="2">
    <name type="scientific">Bacteroides fragilis</name>
    <dbReference type="NCBI Taxonomy" id="817"/>
    <lineage>
        <taxon>Bacteria</taxon>
        <taxon>Pseudomonadati</taxon>
        <taxon>Bacteroidota</taxon>
        <taxon>Bacteroidia</taxon>
        <taxon>Bacteroidales</taxon>
        <taxon>Bacteroidaceae</taxon>
        <taxon>Bacteroides</taxon>
    </lineage>
</organism>
<evidence type="ECO:0000313" key="2">
    <source>
        <dbReference type="EMBL" id="KFX72934.1"/>
    </source>
</evidence>
<gene>
    <name evidence="2" type="ORF">EE52_0221580</name>
    <name evidence="3" type="ORF">O1422_09765</name>
</gene>
<proteinExistence type="predicted"/>
<evidence type="ECO:0000313" key="3">
    <source>
        <dbReference type="EMBL" id="MCZ2654451.1"/>
    </source>
</evidence>
<dbReference type="AlphaFoldDB" id="A0A0I9UJU2"/>
<dbReference type="EMBL" id="JMZZ02000225">
    <property type="protein sequence ID" value="KFX72934.1"/>
    <property type="molecule type" value="Genomic_DNA"/>
</dbReference>
<comment type="caution">
    <text evidence="2">The sequence shown here is derived from an EMBL/GenBank/DDBJ whole genome shotgun (WGS) entry which is preliminary data.</text>
</comment>
<name>A0A0I9UJU2_BACFG</name>
<protein>
    <submittedName>
        <fullName evidence="2">Uncharacterized protein</fullName>
    </submittedName>
</protein>
<evidence type="ECO:0000256" key="1">
    <source>
        <dbReference type="SAM" id="MobiDB-lite"/>
    </source>
</evidence>
<dbReference type="PATRIC" id="fig|817.53.peg.4460"/>
<dbReference type="EMBL" id="JAPUAC010000005">
    <property type="protein sequence ID" value="MCZ2654451.1"/>
    <property type="molecule type" value="Genomic_DNA"/>
</dbReference>
<dbReference type="RefSeq" id="WP_007571995.1">
    <property type="nucleotide sequence ID" value="NZ_CP036542.1"/>
</dbReference>